<name>A0A6J5VB84_PRUAR</name>
<reference evidence="1 2" key="1">
    <citation type="submission" date="2020-05" db="EMBL/GenBank/DDBJ databases">
        <authorList>
            <person name="Campoy J."/>
            <person name="Schneeberger K."/>
            <person name="Spophaly S."/>
        </authorList>
    </citation>
    <scope>NUCLEOTIDE SEQUENCE [LARGE SCALE GENOMIC DNA]</scope>
    <source>
        <strain evidence="1">PruArmRojPasFocal</strain>
    </source>
</reference>
<accession>A0A6J5VB84</accession>
<protein>
    <submittedName>
        <fullName evidence="1">Uncharacterized protein</fullName>
    </submittedName>
</protein>
<dbReference type="EMBL" id="CAEKDK010000007">
    <property type="protein sequence ID" value="CAB4286270.1"/>
    <property type="molecule type" value="Genomic_DNA"/>
</dbReference>
<sequence length="166" mass="18031">MEMDNVGCPTSSTTHASRNLQTQKFANPWAGWAGVKPERWTSNLELCSWLGAGILGLEYGVWHEPGHKSPILGVLGVRPWSRACFGAGLHELASWCCSSSGLGAGPRVRRTWSHDFVEPCAHGLGFSVLVVVKLLGLGRGQLTLEKRLWDFQPLCVADGTKLHVAV</sequence>
<gene>
    <name evidence="1" type="ORF">CURHAP_LOCUS43266</name>
</gene>
<organism evidence="1 2">
    <name type="scientific">Prunus armeniaca</name>
    <name type="common">Apricot</name>
    <name type="synonym">Armeniaca vulgaris</name>
    <dbReference type="NCBI Taxonomy" id="36596"/>
    <lineage>
        <taxon>Eukaryota</taxon>
        <taxon>Viridiplantae</taxon>
        <taxon>Streptophyta</taxon>
        <taxon>Embryophyta</taxon>
        <taxon>Tracheophyta</taxon>
        <taxon>Spermatophyta</taxon>
        <taxon>Magnoliopsida</taxon>
        <taxon>eudicotyledons</taxon>
        <taxon>Gunneridae</taxon>
        <taxon>Pentapetalae</taxon>
        <taxon>rosids</taxon>
        <taxon>fabids</taxon>
        <taxon>Rosales</taxon>
        <taxon>Rosaceae</taxon>
        <taxon>Amygdaloideae</taxon>
        <taxon>Amygdaleae</taxon>
        <taxon>Prunus</taxon>
    </lineage>
</organism>
<proteinExistence type="predicted"/>
<evidence type="ECO:0000313" key="1">
    <source>
        <dbReference type="EMBL" id="CAB4286270.1"/>
    </source>
</evidence>
<evidence type="ECO:0000313" key="2">
    <source>
        <dbReference type="Proteomes" id="UP000507222"/>
    </source>
</evidence>
<dbReference type="AlphaFoldDB" id="A0A6J5VB84"/>
<dbReference type="Proteomes" id="UP000507222">
    <property type="component" value="Unassembled WGS sequence"/>
</dbReference>